<dbReference type="InterPro" id="IPR045518">
    <property type="entry name" value="2EXR"/>
</dbReference>
<comment type="caution">
    <text evidence="2">The sequence shown here is derived from an EMBL/GenBank/DDBJ whole genome shotgun (WGS) entry which is preliminary data.</text>
</comment>
<proteinExistence type="predicted"/>
<evidence type="ECO:0000313" key="3">
    <source>
        <dbReference type="Proteomes" id="UP000522262"/>
    </source>
</evidence>
<protein>
    <recommendedName>
        <fullName evidence="1">2EXR domain-containing protein</fullName>
    </recommendedName>
</protein>
<dbReference type="AlphaFoldDB" id="A0A8H5JDI1"/>
<dbReference type="PANTHER" id="PTHR35910:SF1">
    <property type="entry name" value="2EXR DOMAIN-CONTAINING PROTEIN"/>
    <property type="match status" value="1"/>
</dbReference>
<sequence length="497" mass="59312">MALKSFHRMMDLPLEIRQEIYFMATPDRVVHIRSQYPDLGKRKGRFSCSTLIPPLLHTFSESREFLERTGYRLAFRDKSIGRQFWFNFKRDTMFIDKGALVLMHHGINPFPFSDCQRVRRIAYEREDIRRYEQGVRLALQTFGELQAVFLIEWHRKVIDLHEPRSKSSEGFFPDLIPQRHSYDTRNLCKFTEIQKIDAYICWLPRFKDLQGMALWMRNRWETLYSVFPPLVLPKDTDIAKYLSEPYEKWRDHRREELELDLAKYWAKLGRPKAKLPKFKVVHLLTDDEYQRIRQERRICSEKIEKRFHKSQLFELINDNLVPLASFSMLLHIAMRHRYDTENLWKCVKAEDSSLLRTMYLRDLREEEYNGPSILGGLGHGPAPKIADWGTFGHRSAYVQLELAVCREGQEHSVGDWRVPRLITPVHLIDERQEEILQQKQKIAVDELQQLREDWAPALKERKERIASGGGVISQRELQYLWANRWEITCWIEKDTFS</sequence>
<reference evidence="2 3" key="1">
    <citation type="submission" date="2020-05" db="EMBL/GenBank/DDBJ databases">
        <title>Identification and distribution of gene clusters putatively required for synthesis of sphingolipid metabolism inhibitors in phylogenetically diverse species of the filamentous fungus Fusarium.</title>
        <authorList>
            <person name="Kim H.-S."/>
            <person name="Busman M."/>
            <person name="Brown D.W."/>
            <person name="Divon H."/>
            <person name="Uhlig S."/>
            <person name="Proctor R.H."/>
        </authorList>
    </citation>
    <scope>NUCLEOTIDE SEQUENCE [LARGE SCALE GENOMIC DNA]</scope>
    <source>
        <strain evidence="2 3">NRRL 53147</strain>
    </source>
</reference>
<gene>
    <name evidence="2" type="ORF">FMEXI_2499</name>
</gene>
<keyword evidence="3" id="KW-1185">Reference proteome</keyword>
<name>A0A8H5JDI1_9HYPO</name>
<dbReference type="EMBL" id="JAAOAM010000055">
    <property type="protein sequence ID" value="KAF5553365.1"/>
    <property type="molecule type" value="Genomic_DNA"/>
</dbReference>
<organism evidence="2 3">
    <name type="scientific">Fusarium mexicanum</name>
    <dbReference type="NCBI Taxonomy" id="751941"/>
    <lineage>
        <taxon>Eukaryota</taxon>
        <taxon>Fungi</taxon>
        <taxon>Dikarya</taxon>
        <taxon>Ascomycota</taxon>
        <taxon>Pezizomycotina</taxon>
        <taxon>Sordariomycetes</taxon>
        <taxon>Hypocreomycetidae</taxon>
        <taxon>Hypocreales</taxon>
        <taxon>Nectriaceae</taxon>
        <taxon>Fusarium</taxon>
        <taxon>Fusarium fujikuroi species complex</taxon>
    </lineage>
</organism>
<accession>A0A8H5JDI1</accession>
<evidence type="ECO:0000313" key="2">
    <source>
        <dbReference type="EMBL" id="KAF5553365.1"/>
    </source>
</evidence>
<evidence type="ECO:0000259" key="1">
    <source>
        <dbReference type="Pfam" id="PF20150"/>
    </source>
</evidence>
<dbReference type="Pfam" id="PF20150">
    <property type="entry name" value="2EXR"/>
    <property type="match status" value="1"/>
</dbReference>
<dbReference type="Proteomes" id="UP000522262">
    <property type="component" value="Unassembled WGS sequence"/>
</dbReference>
<dbReference type="PANTHER" id="PTHR35910">
    <property type="entry name" value="2EXR DOMAIN-CONTAINING PROTEIN"/>
    <property type="match status" value="1"/>
</dbReference>
<feature type="domain" description="2EXR" evidence="1">
    <location>
        <begin position="6"/>
        <end position="93"/>
    </location>
</feature>